<dbReference type="RefSeq" id="WP_181670780.1">
    <property type="nucleotide sequence ID" value="NZ_CP054153.1"/>
</dbReference>
<evidence type="ECO:0000313" key="1">
    <source>
        <dbReference type="EMBL" id="QMI51813.1"/>
    </source>
</evidence>
<name>A0A7L6WM30_STRSL</name>
<accession>A0A7L6WM30</accession>
<sequence>MIPETLVMKPDFIGPAYYEKLGNAPRFIFGKEGKYQRHILNSEKHGAFHVITPASTTVFPEDALVEAVNPIFLSDTALNGNSVAPALNVFAEKLVLKNKKVKEK</sequence>
<dbReference type="Proteomes" id="UP000516705">
    <property type="component" value="Chromosome"/>
</dbReference>
<proteinExistence type="predicted"/>
<dbReference type="EMBL" id="CP054153">
    <property type="protein sequence ID" value="QMI51813.1"/>
    <property type="molecule type" value="Genomic_DNA"/>
</dbReference>
<protein>
    <submittedName>
        <fullName evidence="1">Cytoplasmic protein</fullName>
    </submittedName>
</protein>
<gene>
    <name evidence="1" type="ORF">HRE60_09165</name>
</gene>
<dbReference type="AlphaFoldDB" id="A0A7L6WM30"/>
<reference evidence="1 2" key="1">
    <citation type="journal article" date="2020" name="Microbiol. Resour. Announc.">
        <title>Complete Genome Sequence of Streptococcus salivarius DB-B5, a Novel Probiotic Candidate Isolated from the Supragingival Plaque of a Healthy Female Subject.</title>
        <authorList>
            <person name="Fields F.R."/>
            <person name="Li X."/>
            <person name="Navarre W.W."/>
            <person name="Naito M."/>
        </authorList>
    </citation>
    <scope>NUCLEOTIDE SEQUENCE [LARGE SCALE GENOMIC DNA]</scope>
    <source>
        <strain evidence="1 2">DB-B5</strain>
    </source>
</reference>
<evidence type="ECO:0000313" key="2">
    <source>
        <dbReference type="Proteomes" id="UP000516705"/>
    </source>
</evidence>
<organism evidence="1 2">
    <name type="scientific">Streptococcus salivarius</name>
    <dbReference type="NCBI Taxonomy" id="1304"/>
    <lineage>
        <taxon>Bacteria</taxon>
        <taxon>Bacillati</taxon>
        <taxon>Bacillota</taxon>
        <taxon>Bacilli</taxon>
        <taxon>Lactobacillales</taxon>
        <taxon>Streptococcaceae</taxon>
        <taxon>Streptococcus</taxon>
    </lineage>
</organism>